<comment type="similarity">
    <text evidence="2 4">Belongs to the archaeal flagellin family.</text>
</comment>
<keyword evidence="6" id="KW-0966">Cell projection</keyword>
<accession>A0A1G7L8N0</accession>
<dbReference type="GO" id="GO:0005198">
    <property type="term" value="F:structural molecule activity"/>
    <property type="evidence" value="ECO:0007669"/>
    <property type="project" value="InterPro"/>
</dbReference>
<evidence type="ECO:0000313" key="6">
    <source>
        <dbReference type="EMBL" id="SDF45694.1"/>
    </source>
</evidence>
<reference evidence="7" key="1">
    <citation type="submission" date="2016-10" db="EMBL/GenBank/DDBJ databases">
        <authorList>
            <person name="Varghese N."/>
            <person name="Submissions S."/>
        </authorList>
    </citation>
    <scope>NUCLEOTIDE SEQUENCE [LARGE SCALE GENOMIC DNA]</scope>
    <source>
        <strain evidence="7">IBRC-M 10760</strain>
    </source>
</reference>
<dbReference type="Pfam" id="PF01917">
    <property type="entry name" value="Flagellin_arch-type"/>
    <property type="match status" value="2"/>
</dbReference>
<evidence type="ECO:0000256" key="1">
    <source>
        <dbReference type="ARBA" id="ARBA00004618"/>
    </source>
</evidence>
<dbReference type="OrthoDB" id="102632at2157"/>
<evidence type="ECO:0000256" key="3">
    <source>
        <dbReference type="ARBA" id="ARBA00022440"/>
    </source>
</evidence>
<keyword evidence="5" id="KW-1133">Transmembrane helix</keyword>
<keyword evidence="6" id="KW-0969">Cilium</keyword>
<dbReference type="InterPro" id="IPR002774">
    <property type="entry name" value="Flagellin_arc-type"/>
</dbReference>
<comment type="subcellular location">
    <subcellularLocation>
        <location evidence="1 4">Archaeal flagellum</location>
    </subcellularLocation>
</comment>
<feature type="transmembrane region" description="Helical" evidence="5">
    <location>
        <begin position="21"/>
        <end position="39"/>
    </location>
</feature>
<dbReference type="STRING" id="660518.SAMN05216218_106200"/>
<dbReference type="GO" id="GO:0097589">
    <property type="term" value="C:archaeal-type flagellum"/>
    <property type="evidence" value="ECO:0007669"/>
    <property type="project" value="UniProtKB-SubCell"/>
</dbReference>
<dbReference type="Proteomes" id="UP000199076">
    <property type="component" value="Unassembled WGS sequence"/>
</dbReference>
<keyword evidence="3 4" id="KW-0974">Archaeal flagellum</keyword>
<dbReference type="PANTHER" id="PTHR35903:SF1">
    <property type="entry name" value="FLAGELLIN B1"/>
    <property type="match status" value="1"/>
</dbReference>
<dbReference type="GO" id="GO:0097588">
    <property type="term" value="P:archaeal or bacterial-type flagellum-dependent cell motility"/>
    <property type="evidence" value="ECO:0007669"/>
    <property type="project" value="InterPro"/>
</dbReference>
<evidence type="ECO:0000256" key="2">
    <source>
        <dbReference type="ARBA" id="ARBA00010256"/>
    </source>
</evidence>
<keyword evidence="5" id="KW-0812">Transmembrane</keyword>
<name>A0A1G7L8N0_9EURY</name>
<keyword evidence="7" id="KW-1185">Reference proteome</keyword>
<evidence type="ECO:0000313" key="7">
    <source>
        <dbReference type="Proteomes" id="UP000199076"/>
    </source>
</evidence>
<dbReference type="PANTHER" id="PTHR35903">
    <property type="entry name" value="FLAGELLIN B1"/>
    <property type="match status" value="1"/>
</dbReference>
<dbReference type="NCBIfam" id="TIGR02537">
    <property type="entry name" value="arch_flag_Nterm"/>
    <property type="match status" value="1"/>
</dbReference>
<protein>
    <recommendedName>
        <fullName evidence="4">Flagellin</fullName>
    </recommendedName>
</protein>
<proteinExistence type="inferred from homology"/>
<keyword evidence="5" id="KW-0472">Membrane</keyword>
<keyword evidence="6" id="KW-0282">Flagellum</keyword>
<dbReference type="EMBL" id="FNBK01000006">
    <property type="protein sequence ID" value="SDF45694.1"/>
    <property type="molecule type" value="Genomic_DNA"/>
</dbReference>
<dbReference type="AlphaFoldDB" id="A0A1G7L8N0"/>
<evidence type="ECO:0000256" key="4">
    <source>
        <dbReference type="RuleBase" id="RU361282"/>
    </source>
</evidence>
<comment type="function">
    <text evidence="4">Flagellin is the subunit protein which polymerizes to form the filaments of archaeal flagella.</text>
</comment>
<dbReference type="InterPro" id="IPR013373">
    <property type="entry name" value="Flagellin/pilin_N_arc"/>
</dbReference>
<organism evidence="6 7">
    <name type="scientific">Halorientalis regularis</name>
    <dbReference type="NCBI Taxonomy" id="660518"/>
    <lineage>
        <taxon>Archaea</taxon>
        <taxon>Methanobacteriati</taxon>
        <taxon>Methanobacteriota</taxon>
        <taxon>Stenosarchaea group</taxon>
        <taxon>Halobacteria</taxon>
        <taxon>Halobacteriales</taxon>
        <taxon>Haloarculaceae</taxon>
        <taxon>Halorientalis</taxon>
    </lineage>
</organism>
<gene>
    <name evidence="6" type="ORF">SAMN05216218_106200</name>
</gene>
<sequence>MALRHPGSRRPNRGQVGIGTLIVFIAMILVAGMAGGVLLSTTEFLQSQSEETGEAASAQVSDRVTFISKYGTVAEANDRIILKSSQVHYLDFLTENSLVQEELIIPSGREVEVFSQGGGGGGCSPPYHLIINGVRSDEPLPFDDRLKFEKTSEDNIRVTHIDADGSNYVITTASSPLSAKVDAASDCTAELEFREIGGDDSRWFVDEQRPAEIRSAKESLSRVSVTVRSAPGAGDIDLSNAVVTYVSSSTVQHFTYTKASANKTRFTTEPLQDNNVVLEDDEQVTLHLNMAAVESGLGLKPGAKVKINLNTERGTVTTVTLTVPESFSRAEPLL</sequence>
<dbReference type="RefSeq" id="WP_092691257.1">
    <property type="nucleotide sequence ID" value="NZ_FNBK01000006.1"/>
</dbReference>
<evidence type="ECO:0000256" key="5">
    <source>
        <dbReference type="SAM" id="Phobius"/>
    </source>
</evidence>